<name>A0A8H7PKN1_9FUNG</name>
<dbReference type="OrthoDB" id="2020419at2759"/>
<sequence>MLSIRRSQTLILTAAVSLILLTFLSWNDADYVSYLTPPADRGHKEEEAIRAIDQRYCGGPCRFLLPVFIVEQESKAQMHFRQLAFTAGLVNRTIVLPNVGNSRLGACSEHEFGFYYSHEWLDNNRGHFNYITLQHFKAWLEERKAVGRKPTSQDVTLQLEPTRRHFSDDQVNCWQPWLDTAGLPPQHLDLADRESSSGLEIQNKIVSFLKGQPTKDQVHQEVQIGTDLEVISVFYDRRFPFIQNPAAQTALSYSEQLTAVSRDIANSIHPYLAIHWRTERIEPAYNLELCARSLVDKIQGIAPTIPNVFLLTDYPHLLNSSIAQTQNGTSTSFRPSQISESHHAAIRYLYEHAHVMLTTFIGSNEVPDDLPANWTLLHLPYVKNANGDVVIGDKGVLGIIDKLMAMQGHWFLAGQPGVCGRSSSFTNRIVAERESLLDSNQAWFGNVVDYFNLPEQAAMET</sequence>
<comment type="caution">
    <text evidence="1">The sequence shown here is derived from an EMBL/GenBank/DDBJ whole genome shotgun (WGS) entry which is preliminary data.</text>
</comment>
<proteinExistence type="predicted"/>
<dbReference type="Proteomes" id="UP000612746">
    <property type="component" value="Unassembled WGS sequence"/>
</dbReference>
<dbReference type="Gene3D" id="3.40.50.11350">
    <property type="match status" value="1"/>
</dbReference>
<dbReference type="AlphaFoldDB" id="A0A8H7PKN1"/>
<protein>
    <recommendedName>
        <fullName evidence="3">O-fucosyltransferase family protein</fullName>
    </recommendedName>
</protein>
<gene>
    <name evidence="1" type="ORF">INT44_000221</name>
</gene>
<accession>A0A8H7PKN1</accession>
<evidence type="ECO:0000313" key="1">
    <source>
        <dbReference type="EMBL" id="KAG2175743.1"/>
    </source>
</evidence>
<organism evidence="1 2">
    <name type="scientific">Umbelopsis vinacea</name>
    <dbReference type="NCBI Taxonomy" id="44442"/>
    <lineage>
        <taxon>Eukaryota</taxon>
        <taxon>Fungi</taxon>
        <taxon>Fungi incertae sedis</taxon>
        <taxon>Mucoromycota</taxon>
        <taxon>Mucoromycotina</taxon>
        <taxon>Umbelopsidomycetes</taxon>
        <taxon>Umbelopsidales</taxon>
        <taxon>Umbelopsidaceae</taxon>
        <taxon>Umbelopsis</taxon>
    </lineage>
</organism>
<reference evidence="1" key="1">
    <citation type="submission" date="2020-12" db="EMBL/GenBank/DDBJ databases">
        <title>Metabolic potential, ecology and presence of endohyphal bacteria is reflected in genomic diversity of Mucoromycotina.</title>
        <authorList>
            <person name="Muszewska A."/>
            <person name="Okrasinska A."/>
            <person name="Steczkiewicz K."/>
            <person name="Drgas O."/>
            <person name="Orlowska M."/>
            <person name="Perlinska-Lenart U."/>
            <person name="Aleksandrzak-Piekarczyk T."/>
            <person name="Szatraj K."/>
            <person name="Zielenkiewicz U."/>
            <person name="Pilsyk S."/>
            <person name="Malc E."/>
            <person name="Mieczkowski P."/>
            <person name="Kruszewska J.S."/>
            <person name="Biernat P."/>
            <person name="Pawlowska J."/>
        </authorList>
    </citation>
    <scope>NUCLEOTIDE SEQUENCE</scope>
    <source>
        <strain evidence="1">WA0000051536</strain>
    </source>
</reference>
<dbReference type="EMBL" id="JAEPRA010000014">
    <property type="protein sequence ID" value="KAG2175743.1"/>
    <property type="molecule type" value="Genomic_DNA"/>
</dbReference>
<evidence type="ECO:0000313" key="2">
    <source>
        <dbReference type="Proteomes" id="UP000612746"/>
    </source>
</evidence>
<keyword evidence="2" id="KW-1185">Reference proteome</keyword>
<evidence type="ECO:0008006" key="3">
    <source>
        <dbReference type="Google" id="ProtNLM"/>
    </source>
</evidence>